<protein>
    <submittedName>
        <fullName evidence="1">Uncharacterized protein</fullName>
    </submittedName>
</protein>
<dbReference type="AlphaFoldDB" id="A0A0S1STS5"/>
<evidence type="ECO:0000313" key="1">
    <source>
        <dbReference type="EMBL" id="ALM13735.1"/>
    </source>
</evidence>
<accession>A0A0S1SJJ6</accession>
<proteinExistence type="predicted"/>
<organism evidence="1 2">
    <name type="scientific">Candidatus Peribacter riflensis</name>
    <dbReference type="NCBI Taxonomy" id="1735162"/>
    <lineage>
        <taxon>Bacteria</taxon>
        <taxon>Candidatus Peregrinibacteriota</taxon>
        <taxon>Candidatus Peribacteria</taxon>
        <taxon>Candidatus Peribacterales</taxon>
        <taxon>Candidatus Peribacteraceae</taxon>
        <taxon>Candidatus Peribacter</taxon>
    </lineage>
</organism>
<gene>
    <name evidence="1" type="ORF">PeribacterD1_1073</name>
</gene>
<accession>A0A0S1STS5</accession>
<name>A0A0S1STS5_9BACT</name>
<accession>A0A0S1SM53</accession>
<reference evidence="2" key="1">
    <citation type="submission" date="2015-10" db="EMBL/GenBank/DDBJ databases">
        <title>Analysis of five complete genome sequences for members of the class Peribacteria in the recently recognized Peregrinibacteria bacterial phylum.</title>
        <authorList>
            <person name="Anantharaman K."/>
            <person name="Brown C.T."/>
            <person name="Burstein D."/>
            <person name="Castelle C.J."/>
            <person name="Probst A.J."/>
            <person name="Thomas B.C."/>
            <person name="Williams K.H."/>
            <person name="Banfield J.F."/>
        </authorList>
    </citation>
    <scope>NUCLEOTIDE SEQUENCE [LARGE SCALE GENOMIC DNA]</scope>
</reference>
<sequence>MSGWKQWSGTDFFEDYLLPTNGQTKNPLWEITGIPYLARRSPLFSVQPTLDAGKGIVSACRQRMQGALLTGTLHLYAGAQCLGFSLGAAETGNGKLLTLAAGGLVINAYCALIQGDVAQRCKKVLRRADRRRAERHRVLERKHAS</sequence>
<evidence type="ECO:0000313" key="2">
    <source>
        <dbReference type="Proteomes" id="UP000069135"/>
    </source>
</evidence>
<dbReference type="EMBL" id="CP013065">
    <property type="protein sequence ID" value="ALM13735.1"/>
    <property type="molecule type" value="Genomic_DNA"/>
</dbReference>
<reference evidence="1 2" key="2">
    <citation type="journal article" date="2016" name="PeerJ">
        <title>Analysis of five complete genome sequences for members of the class Peribacteria in the recently recognized Peregrinibacteria bacterial phylum.</title>
        <authorList>
            <person name="Anantharaman K."/>
            <person name="Brown C.T."/>
            <person name="Burstein D."/>
            <person name="Castelle C.J."/>
            <person name="Probst A.J."/>
            <person name="Thomas B.C."/>
            <person name="Williams K.H."/>
            <person name="Banfield J.F."/>
        </authorList>
    </citation>
    <scope>NUCLEOTIDE SEQUENCE [LARGE SCALE GENOMIC DNA]</scope>
    <source>
        <strain evidence="1">RIFOXYD1_FULL_PER-ii_59_16</strain>
    </source>
</reference>
<dbReference type="Proteomes" id="UP000069135">
    <property type="component" value="Chromosome"/>
</dbReference>
<accession>A0A0S1SL18</accession>
<dbReference type="KEGG" id="prf:PeribacterA2_1073"/>
<accession>A0A0S1SWM4</accession>